<dbReference type="OrthoDB" id="10006090at2759"/>
<dbReference type="CTD" id="103183587"/>
<gene>
    <name evidence="3" type="primary">LOC102842298</name>
</gene>
<organism evidence="2 3">
    <name type="scientific">Chrysochloris asiatica</name>
    <name type="common">Cape golden mole</name>
    <dbReference type="NCBI Taxonomy" id="185453"/>
    <lineage>
        <taxon>Eukaryota</taxon>
        <taxon>Metazoa</taxon>
        <taxon>Chordata</taxon>
        <taxon>Craniata</taxon>
        <taxon>Vertebrata</taxon>
        <taxon>Euteleostomi</taxon>
        <taxon>Mammalia</taxon>
        <taxon>Eutheria</taxon>
        <taxon>Afrotheria</taxon>
        <taxon>Chrysochloridae</taxon>
        <taxon>Chrysochlorinae</taxon>
        <taxon>Chrysochloris</taxon>
    </lineage>
</organism>
<dbReference type="GeneID" id="102842298"/>
<dbReference type="RefSeq" id="XP_006835735.1">
    <property type="nucleotide sequence ID" value="XM_006835672.1"/>
</dbReference>
<evidence type="ECO:0000256" key="1">
    <source>
        <dbReference type="SAM" id="MobiDB-lite"/>
    </source>
</evidence>
<reference evidence="3" key="1">
    <citation type="submission" date="2025-08" db="UniProtKB">
        <authorList>
            <consortium name="RefSeq"/>
        </authorList>
    </citation>
    <scope>IDENTIFICATION</scope>
    <source>
        <tissue evidence="3">Spleen</tissue>
    </source>
</reference>
<accession>A0A9B0T1X9</accession>
<dbReference type="PANTHER" id="PTHR33504:SF1">
    <property type="entry name" value="FAMILY WITH SEQUENCE SIMILARITY 90, MEMBER A1B"/>
    <property type="match status" value="1"/>
</dbReference>
<keyword evidence="2" id="KW-1185">Reference proteome</keyword>
<name>A0A9B0T1X9_CHRAS</name>
<feature type="region of interest" description="Disordered" evidence="1">
    <location>
        <begin position="101"/>
        <end position="120"/>
    </location>
</feature>
<evidence type="ECO:0000313" key="3">
    <source>
        <dbReference type="RefSeq" id="XP_006835735.1"/>
    </source>
</evidence>
<feature type="compositionally biased region" description="Basic and acidic residues" evidence="1">
    <location>
        <begin position="110"/>
        <end position="120"/>
    </location>
</feature>
<dbReference type="AlphaFoldDB" id="A0A9B0T1X9"/>
<dbReference type="Proteomes" id="UP000504623">
    <property type="component" value="Unplaced"/>
</dbReference>
<feature type="region of interest" description="Disordered" evidence="1">
    <location>
        <begin position="1"/>
        <end position="47"/>
    </location>
</feature>
<proteinExistence type="predicted"/>
<evidence type="ECO:0000313" key="2">
    <source>
        <dbReference type="Proteomes" id="UP000504623"/>
    </source>
</evidence>
<dbReference type="PANTHER" id="PTHR33504">
    <property type="entry name" value="NADH DEHYDROGENASE (UBIQUINONE) 1 BETA SUBCOMPLEX, 4"/>
    <property type="match status" value="1"/>
</dbReference>
<protein>
    <submittedName>
        <fullName evidence="3">Uncharacterized protein</fullName>
    </submittedName>
</protein>
<sequence>MRPGGGGDSCDPAPRSHLEHVAGSRGSGEVTPASAPPTTDRRLRRPDRALLQLTAKGLRISTTMALESSPNCNNIDCELKAFIYVLSDKMIGRKIKFSSNPPVTGVSKSNTKDSEKDQEKTEVKEVKKTKQDIAAQIIQYAWFSYIDKTIFKLLKHTVCAAEHFVTYEILKKVSPLEAKLIKDPAMKCRVRFRFSGEKFPPFIVFKIFLHTEGHGYKYISGKNIMKASHEAMVGAYNMMGEKQFLEQILEDQRFFHKFKITDEIDIITLKDYMKYTSLMDEIPARSGGRNNHWRRLNLENFPRNTIMYDIVDYAESGTLSARLQKEIKFLTQKPKTEEMRQHQLQIVSAVRSPSPSLTIMPLYRPYKKQTQMKHLGRRSKKAQMKVEKMRKAYMKESKQDATPVTEPKISKPRILLQEIVVSTPAFDIVRVLEMSDEELGRRKQELYVWSQGLYCMKSPPS</sequence>